<dbReference type="EMBL" id="OX459945">
    <property type="protein sequence ID" value="CAI9179145.1"/>
    <property type="molecule type" value="Genomic_DNA"/>
</dbReference>
<feature type="region of interest" description="Disordered" evidence="1">
    <location>
        <begin position="94"/>
        <end position="116"/>
    </location>
</feature>
<sequence>MVPPPTPPRNGRDLLQQLFTTACRPRCSTIRSSTEEHSCRFPGLRPVNTTSGVKEPAGRMLAKDNALGLFPDWGVAGALAPWTSLERPGLQVECVGTKSPKKGSEQQIQEKKDAGR</sequence>
<protein>
    <submittedName>
        <fullName evidence="2">Uncharacterized protein</fullName>
    </submittedName>
</protein>
<feature type="compositionally biased region" description="Basic and acidic residues" evidence="1">
    <location>
        <begin position="102"/>
        <end position="116"/>
    </location>
</feature>
<reference evidence="2" key="1">
    <citation type="submission" date="2023-04" db="EMBL/GenBank/DDBJ databases">
        <authorList>
            <consortium name="ELIXIR-Norway"/>
        </authorList>
    </citation>
    <scope>NUCLEOTIDE SEQUENCE [LARGE SCALE GENOMIC DNA]</scope>
</reference>
<dbReference type="Proteomes" id="UP001176941">
    <property type="component" value="Chromosome 9"/>
</dbReference>
<evidence type="ECO:0000313" key="3">
    <source>
        <dbReference type="Proteomes" id="UP001176941"/>
    </source>
</evidence>
<evidence type="ECO:0000313" key="2">
    <source>
        <dbReference type="EMBL" id="CAI9179145.1"/>
    </source>
</evidence>
<proteinExistence type="predicted"/>
<gene>
    <name evidence="2" type="ORF">MRATA1EN1_LOCUS28107</name>
</gene>
<accession>A0ABN8ZYX3</accession>
<name>A0ABN8ZYX3_RANTA</name>
<keyword evidence="3" id="KW-1185">Reference proteome</keyword>
<evidence type="ECO:0000256" key="1">
    <source>
        <dbReference type="SAM" id="MobiDB-lite"/>
    </source>
</evidence>
<organism evidence="2 3">
    <name type="scientific">Rangifer tarandus platyrhynchus</name>
    <name type="common">Svalbard reindeer</name>
    <dbReference type="NCBI Taxonomy" id="3082113"/>
    <lineage>
        <taxon>Eukaryota</taxon>
        <taxon>Metazoa</taxon>
        <taxon>Chordata</taxon>
        <taxon>Craniata</taxon>
        <taxon>Vertebrata</taxon>
        <taxon>Euteleostomi</taxon>
        <taxon>Mammalia</taxon>
        <taxon>Eutheria</taxon>
        <taxon>Laurasiatheria</taxon>
        <taxon>Artiodactyla</taxon>
        <taxon>Ruminantia</taxon>
        <taxon>Pecora</taxon>
        <taxon>Cervidae</taxon>
        <taxon>Odocoileinae</taxon>
        <taxon>Rangifer</taxon>
    </lineage>
</organism>